<keyword evidence="6" id="KW-1185">Reference proteome</keyword>
<keyword evidence="1" id="KW-0677">Repeat</keyword>
<keyword evidence="2" id="KW-0040">ANK repeat</keyword>
<feature type="domain" description="Nephrocystin 3-like N-terminal" evidence="4">
    <location>
        <begin position="99"/>
        <end position="261"/>
    </location>
</feature>
<gene>
    <name evidence="5" type="ORF">EDD18DRAFT_1263009</name>
</gene>
<organism evidence="5 6">
    <name type="scientific">Armillaria luteobubalina</name>
    <dbReference type="NCBI Taxonomy" id="153913"/>
    <lineage>
        <taxon>Eukaryota</taxon>
        <taxon>Fungi</taxon>
        <taxon>Dikarya</taxon>
        <taxon>Basidiomycota</taxon>
        <taxon>Agaricomycotina</taxon>
        <taxon>Agaricomycetes</taxon>
        <taxon>Agaricomycetidae</taxon>
        <taxon>Agaricales</taxon>
        <taxon>Marasmiineae</taxon>
        <taxon>Physalacriaceae</taxon>
        <taxon>Armillaria</taxon>
    </lineage>
</organism>
<feature type="non-terminal residue" evidence="5">
    <location>
        <position position="1"/>
    </location>
</feature>
<dbReference type="SUPFAM" id="SSF52540">
    <property type="entry name" value="P-loop containing nucleoside triphosphate hydrolases"/>
    <property type="match status" value="1"/>
</dbReference>
<evidence type="ECO:0000256" key="1">
    <source>
        <dbReference type="ARBA" id="ARBA00022737"/>
    </source>
</evidence>
<dbReference type="Gene3D" id="3.40.50.300">
    <property type="entry name" value="P-loop containing nucleotide triphosphate hydrolases"/>
    <property type="match status" value="1"/>
</dbReference>
<evidence type="ECO:0000259" key="3">
    <source>
        <dbReference type="Pfam" id="PF22939"/>
    </source>
</evidence>
<dbReference type="SMART" id="SM00248">
    <property type="entry name" value="ANK"/>
    <property type="match status" value="3"/>
</dbReference>
<dbReference type="PANTHER" id="PTHR10039">
    <property type="entry name" value="AMELOGENIN"/>
    <property type="match status" value="1"/>
</dbReference>
<dbReference type="AlphaFoldDB" id="A0AA39PBL7"/>
<name>A0AA39PBL7_9AGAR</name>
<dbReference type="InterPro" id="IPR054471">
    <property type="entry name" value="GPIID_WHD"/>
</dbReference>
<dbReference type="EMBL" id="JAUEPU010000081">
    <property type="protein sequence ID" value="KAK0480413.1"/>
    <property type="molecule type" value="Genomic_DNA"/>
</dbReference>
<dbReference type="InterPro" id="IPR027417">
    <property type="entry name" value="P-loop_NTPase"/>
</dbReference>
<dbReference type="InterPro" id="IPR002110">
    <property type="entry name" value="Ankyrin_rpt"/>
</dbReference>
<proteinExistence type="predicted"/>
<accession>A0AA39PBL7</accession>
<evidence type="ECO:0008006" key="7">
    <source>
        <dbReference type="Google" id="ProtNLM"/>
    </source>
</evidence>
<evidence type="ECO:0000313" key="5">
    <source>
        <dbReference type="EMBL" id="KAK0480413.1"/>
    </source>
</evidence>
<dbReference type="SUPFAM" id="SSF48403">
    <property type="entry name" value="Ankyrin repeat"/>
    <property type="match status" value="1"/>
</dbReference>
<evidence type="ECO:0000313" key="6">
    <source>
        <dbReference type="Proteomes" id="UP001175228"/>
    </source>
</evidence>
<dbReference type="Pfam" id="PF00023">
    <property type="entry name" value="Ank"/>
    <property type="match status" value="1"/>
</dbReference>
<feature type="repeat" description="ANK" evidence="2">
    <location>
        <begin position="621"/>
        <end position="645"/>
    </location>
</feature>
<dbReference type="PROSITE" id="PS50297">
    <property type="entry name" value="ANK_REP_REGION"/>
    <property type="match status" value="2"/>
</dbReference>
<evidence type="ECO:0000256" key="2">
    <source>
        <dbReference type="PROSITE-ProRule" id="PRU00023"/>
    </source>
</evidence>
<reference evidence="5" key="1">
    <citation type="submission" date="2023-06" db="EMBL/GenBank/DDBJ databases">
        <authorList>
            <consortium name="Lawrence Berkeley National Laboratory"/>
            <person name="Ahrendt S."/>
            <person name="Sahu N."/>
            <person name="Indic B."/>
            <person name="Wong-Bajracharya J."/>
            <person name="Merenyi Z."/>
            <person name="Ke H.-M."/>
            <person name="Monk M."/>
            <person name="Kocsube S."/>
            <person name="Drula E."/>
            <person name="Lipzen A."/>
            <person name="Balint B."/>
            <person name="Henrissat B."/>
            <person name="Andreopoulos B."/>
            <person name="Martin F.M."/>
            <person name="Harder C.B."/>
            <person name="Rigling D."/>
            <person name="Ford K.L."/>
            <person name="Foster G.D."/>
            <person name="Pangilinan J."/>
            <person name="Papanicolaou A."/>
            <person name="Barry K."/>
            <person name="LaButti K."/>
            <person name="Viragh M."/>
            <person name="Koriabine M."/>
            <person name="Yan M."/>
            <person name="Riley R."/>
            <person name="Champramary S."/>
            <person name="Plett K.L."/>
            <person name="Tsai I.J."/>
            <person name="Slot J."/>
            <person name="Sipos G."/>
            <person name="Plett J."/>
            <person name="Nagy L.G."/>
            <person name="Grigoriev I.V."/>
        </authorList>
    </citation>
    <scope>NUCLEOTIDE SEQUENCE</scope>
    <source>
        <strain evidence="5">HWK02</strain>
    </source>
</reference>
<dbReference type="PANTHER" id="PTHR10039:SF15">
    <property type="entry name" value="NACHT DOMAIN-CONTAINING PROTEIN"/>
    <property type="match status" value="1"/>
</dbReference>
<sequence>MWRRMNWTVVKDSVMGDLSRIERFKSLILIAGQHDNLALSREIQKTLGNIKDNVDAIRENTDVTRQLQIDGKAKEVAKWLTDVDYNAIQHNNLQKCVKDTGEWFLQSSKFQDWVDPSVAPSILWCVGGPGVGKTILASTAINHLRMKIKQDKELVLCIFCDYRAKDQTTITIIRSLLKQLIQAHFCLTAPIEAFYNKWSHCGIPPSLEDIGSLLSGELKLYDHVYIILDAFDELDNDGCRKAVLDPLKALCNHIHVLVTSRPLNTMQSFTEADTIMTIQADGTDLDRCVMAGLREGYLPRHLSKDESLHERIRETVVKKADGMFLLAKIHMELLAHCINRAQLNKELEKLPSTLEKAYELLLDRINSLPQANRDLAYRVFGWIAFAACPLEVEELQYALAIEQQTKGVDPANITDEGILLSICAGLVIIDSNRDFKFVHYSTQEYFTSQKDKLFPHIHVDLACTCLAYMSLNARSALFFVYSLCYWDFHACQCSGSDTAKEILAFLDDKPTQTEDTAPPFQGELLHASNPTFFTDMVYAVKLLLADPEVDFQHLYGLSLSSAIICNSIPVVMLLLQQDDINTSIQFKGQTPIMLAARYGFDEIVKLFLERKDDDPNAPGKNGRTALHAAIERNQHSTINLLLRSGHVNVNRKDGQGRTALSIAASLGDVQSVKMLVDHMGINLLVKDNDGKSAYETAVEKRQEEIVALLV</sequence>
<dbReference type="InterPro" id="IPR036770">
    <property type="entry name" value="Ankyrin_rpt-contain_sf"/>
</dbReference>
<dbReference type="Proteomes" id="UP001175228">
    <property type="component" value="Unassembled WGS sequence"/>
</dbReference>
<feature type="repeat" description="ANK" evidence="2">
    <location>
        <begin position="587"/>
        <end position="610"/>
    </location>
</feature>
<dbReference type="PROSITE" id="PS50088">
    <property type="entry name" value="ANK_REPEAT"/>
    <property type="match status" value="2"/>
</dbReference>
<comment type="caution">
    <text evidence="5">The sequence shown here is derived from an EMBL/GenBank/DDBJ whole genome shotgun (WGS) entry which is preliminary data.</text>
</comment>
<dbReference type="InterPro" id="IPR056884">
    <property type="entry name" value="NPHP3-like_N"/>
</dbReference>
<dbReference type="Pfam" id="PF12796">
    <property type="entry name" value="Ank_2"/>
    <property type="match status" value="1"/>
</dbReference>
<protein>
    <recommendedName>
        <fullName evidence="7">NACHT domain-containing protein</fullName>
    </recommendedName>
</protein>
<dbReference type="Pfam" id="PF24883">
    <property type="entry name" value="NPHP3_N"/>
    <property type="match status" value="1"/>
</dbReference>
<dbReference type="Gene3D" id="1.25.40.20">
    <property type="entry name" value="Ankyrin repeat-containing domain"/>
    <property type="match status" value="1"/>
</dbReference>
<feature type="domain" description="GPI inositol-deacylase winged helix" evidence="3">
    <location>
        <begin position="372"/>
        <end position="449"/>
    </location>
</feature>
<dbReference type="Pfam" id="PF22939">
    <property type="entry name" value="WHD_GPIID"/>
    <property type="match status" value="1"/>
</dbReference>
<evidence type="ECO:0000259" key="4">
    <source>
        <dbReference type="Pfam" id="PF24883"/>
    </source>
</evidence>